<dbReference type="InterPro" id="IPR007630">
    <property type="entry name" value="RNA_pol_sigma70_r4"/>
</dbReference>
<dbReference type="Proteomes" id="UP000187735">
    <property type="component" value="Chromosome"/>
</dbReference>
<dbReference type="InterPro" id="IPR041657">
    <property type="entry name" value="HTH_17"/>
</dbReference>
<evidence type="ECO:0000256" key="4">
    <source>
        <dbReference type="ARBA" id="ARBA00023163"/>
    </source>
</evidence>
<dbReference type="Gene3D" id="1.10.10.10">
    <property type="entry name" value="Winged helix-like DNA-binding domain superfamily/Winged helix DNA-binding domain"/>
    <property type="match status" value="1"/>
</dbReference>
<dbReference type="CDD" id="cd06171">
    <property type="entry name" value="Sigma70_r4"/>
    <property type="match status" value="1"/>
</dbReference>
<dbReference type="InterPro" id="IPR007627">
    <property type="entry name" value="RNA_pol_sigma70_r2"/>
</dbReference>
<accession>A0A1P8WPT5</accession>
<evidence type="ECO:0000259" key="5">
    <source>
        <dbReference type="PROSITE" id="PS00716"/>
    </source>
</evidence>
<dbReference type="InterPro" id="IPR050239">
    <property type="entry name" value="Sigma-70_RNA_pol_init_factors"/>
</dbReference>
<dbReference type="GO" id="GO:0016987">
    <property type="term" value="F:sigma factor activity"/>
    <property type="evidence" value="ECO:0007669"/>
    <property type="project" value="UniProtKB-KW"/>
</dbReference>
<dbReference type="PANTHER" id="PTHR30603:SF60">
    <property type="entry name" value="RNA POLYMERASE SIGMA FACTOR RPOD"/>
    <property type="match status" value="1"/>
</dbReference>
<dbReference type="AlphaFoldDB" id="A0A1P8WPT5"/>
<dbReference type="RefSeq" id="WP_077027144.1">
    <property type="nucleotide sequence ID" value="NZ_CP017641.1"/>
</dbReference>
<dbReference type="STRING" id="1891926.Fuma_05740"/>
<dbReference type="Pfam" id="PF12728">
    <property type="entry name" value="HTH_17"/>
    <property type="match status" value="1"/>
</dbReference>
<dbReference type="Pfam" id="PF04545">
    <property type="entry name" value="Sigma70_r4"/>
    <property type="match status" value="1"/>
</dbReference>
<evidence type="ECO:0000256" key="3">
    <source>
        <dbReference type="ARBA" id="ARBA00023125"/>
    </source>
</evidence>
<dbReference type="InterPro" id="IPR014284">
    <property type="entry name" value="RNA_pol_sigma-70_dom"/>
</dbReference>
<name>A0A1P8WPT5_9PLAN</name>
<dbReference type="KEGG" id="fmr:Fuma_05740"/>
<dbReference type="InterPro" id="IPR013325">
    <property type="entry name" value="RNA_pol_sigma_r2"/>
</dbReference>
<keyword evidence="1" id="KW-0805">Transcription regulation</keyword>
<dbReference type="GO" id="GO:0003677">
    <property type="term" value="F:DNA binding"/>
    <property type="evidence" value="ECO:0007669"/>
    <property type="project" value="UniProtKB-KW"/>
</dbReference>
<dbReference type="GO" id="GO:0006352">
    <property type="term" value="P:DNA-templated transcription initiation"/>
    <property type="evidence" value="ECO:0007669"/>
    <property type="project" value="InterPro"/>
</dbReference>
<sequence length="554" mass="62860">MSRYRSKTIKELAEQQVRFAPQAVRNRQILQAEKFLLSVDGSSDYSFGDVCSSVTGYRPDSQAGICISGTNLAHDLRCFVEDLSGSLDLSVADLGEPVLTVQEVSEKFNVSAKTVDRWRSKGLASRRVKIDGRKRIVIPKSTLDRFVALNREDIDRGGNFRQMSESEREAIILEARSLVANGQGLTEVSRTLGKRHDRAMETIRYTLRDYDRMHPENALFKKPSGQISSEHQSLLYDLYTQGVSVPDLARRFGRTKPVVHSILADVRIRRLKATPIDFMDSDEFRLPNADRLICGVAPDYDKKAASVRVPNGLPAYLAELYTAPLLNKAQEQYYFRKMNFLKYQAAELQKTLHAPRVSTRTAKKIETLLDEANGIKNLLTRSNLRLVVSIAKRHLKPGVNFFELVSDGNMSLIRAIEKFDYARGNKFSTYASWAIMKNFARSVPAEHTQQGRFRTGCDEVFYDFQDGRGNAFADELVNKAQRNAILEILAELNGRERKVISYRFGLSKGIEPETLEEVGNRLGVTKERVRQIEVRTLEKLRRIAMRKQVDIPGI</sequence>
<keyword evidence="4" id="KW-0804">Transcription</keyword>
<dbReference type="PROSITE" id="PS00716">
    <property type="entry name" value="SIGMA70_2"/>
    <property type="match status" value="1"/>
</dbReference>
<dbReference type="Pfam" id="PF04542">
    <property type="entry name" value="Sigma70_r2"/>
    <property type="match status" value="1"/>
</dbReference>
<keyword evidence="7" id="KW-1185">Reference proteome</keyword>
<dbReference type="SUPFAM" id="SSF88659">
    <property type="entry name" value="Sigma3 and sigma4 domains of RNA polymerase sigma factors"/>
    <property type="match status" value="1"/>
</dbReference>
<dbReference type="OrthoDB" id="9780321at2"/>
<evidence type="ECO:0000313" key="6">
    <source>
        <dbReference type="EMBL" id="APZ96072.1"/>
    </source>
</evidence>
<dbReference type="SUPFAM" id="SSF46955">
    <property type="entry name" value="Putative DNA-binding domain"/>
    <property type="match status" value="1"/>
</dbReference>
<dbReference type="InterPro" id="IPR009061">
    <property type="entry name" value="DNA-bd_dom_put_sf"/>
</dbReference>
<keyword evidence="2" id="KW-0731">Sigma factor</keyword>
<dbReference type="EMBL" id="CP017641">
    <property type="protein sequence ID" value="APZ96072.1"/>
    <property type="molecule type" value="Genomic_DNA"/>
</dbReference>
<dbReference type="InterPro" id="IPR000943">
    <property type="entry name" value="RNA_pol_sigma70"/>
</dbReference>
<dbReference type="Gene3D" id="1.10.601.10">
    <property type="entry name" value="RNA Polymerase Primary Sigma Factor"/>
    <property type="match status" value="1"/>
</dbReference>
<reference evidence="6 7" key="1">
    <citation type="journal article" date="2016" name="Front. Microbiol.">
        <title>Fuerstia marisgermanicae gen. nov., sp. nov., an Unusual Member of the Phylum Planctomycetes from the German Wadden Sea.</title>
        <authorList>
            <person name="Kohn T."/>
            <person name="Heuer A."/>
            <person name="Jogler M."/>
            <person name="Vollmers J."/>
            <person name="Boedeker C."/>
            <person name="Bunk B."/>
            <person name="Rast P."/>
            <person name="Borchert D."/>
            <person name="Glockner I."/>
            <person name="Freese H.M."/>
            <person name="Klenk H.P."/>
            <person name="Overmann J."/>
            <person name="Kaster A.K."/>
            <person name="Rohde M."/>
            <person name="Wiegand S."/>
            <person name="Jogler C."/>
        </authorList>
    </citation>
    <scope>NUCLEOTIDE SEQUENCE [LARGE SCALE GENOMIC DNA]</scope>
    <source>
        <strain evidence="6 7">NH11</strain>
    </source>
</reference>
<gene>
    <name evidence="6" type="primary">hrdB_2</name>
    <name evidence="6" type="ORF">Fuma_05740</name>
</gene>
<protein>
    <submittedName>
        <fullName evidence="6">RNA polymerase principal sigma factor HrdB</fullName>
    </submittedName>
</protein>
<keyword evidence="3" id="KW-0238">DNA-binding</keyword>
<proteinExistence type="predicted"/>
<feature type="domain" description="RNA polymerase sigma-70" evidence="5">
    <location>
        <begin position="514"/>
        <end position="540"/>
    </location>
</feature>
<dbReference type="SUPFAM" id="SSF88946">
    <property type="entry name" value="Sigma2 domain of RNA polymerase sigma factors"/>
    <property type="match status" value="1"/>
</dbReference>
<dbReference type="NCBIfam" id="TIGR02937">
    <property type="entry name" value="sigma70-ECF"/>
    <property type="match status" value="1"/>
</dbReference>
<evidence type="ECO:0000256" key="1">
    <source>
        <dbReference type="ARBA" id="ARBA00023015"/>
    </source>
</evidence>
<dbReference type="PRINTS" id="PR00046">
    <property type="entry name" value="SIGMA70FCT"/>
</dbReference>
<dbReference type="InterPro" id="IPR036388">
    <property type="entry name" value="WH-like_DNA-bd_sf"/>
</dbReference>
<organism evidence="6 7">
    <name type="scientific">Fuerstiella marisgermanici</name>
    <dbReference type="NCBI Taxonomy" id="1891926"/>
    <lineage>
        <taxon>Bacteria</taxon>
        <taxon>Pseudomonadati</taxon>
        <taxon>Planctomycetota</taxon>
        <taxon>Planctomycetia</taxon>
        <taxon>Planctomycetales</taxon>
        <taxon>Planctomycetaceae</taxon>
        <taxon>Fuerstiella</taxon>
    </lineage>
</organism>
<dbReference type="PANTHER" id="PTHR30603">
    <property type="entry name" value="RNA POLYMERASE SIGMA FACTOR RPO"/>
    <property type="match status" value="1"/>
</dbReference>
<evidence type="ECO:0000256" key="2">
    <source>
        <dbReference type="ARBA" id="ARBA00023082"/>
    </source>
</evidence>
<dbReference type="InterPro" id="IPR013324">
    <property type="entry name" value="RNA_pol_sigma_r3/r4-like"/>
</dbReference>
<evidence type="ECO:0000313" key="7">
    <source>
        <dbReference type="Proteomes" id="UP000187735"/>
    </source>
</evidence>